<evidence type="ECO:0000313" key="3">
    <source>
        <dbReference type="Proteomes" id="UP000316429"/>
    </source>
</evidence>
<evidence type="ECO:0000313" key="2">
    <source>
        <dbReference type="EMBL" id="TPP10191.1"/>
    </source>
</evidence>
<keyword evidence="3" id="KW-1185">Reference proteome</keyword>
<dbReference type="EMBL" id="VFYP01000001">
    <property type="protein sequence ID" value="TPP10191.1"/>
    <property type="molecule type" value="Genomic_DNA"/>
</dbReference>
<reference evidence="2 3" key="1">
    <citation type="submission" date="2019-06" db="EMBL/GenBank/DDBJ databases">
        <title>Rhizobium sp. CL12 isolated from roots of soybean.</title>
        <authorList>
            <person name="Wang C."/>
        </authorList>
    </citation>
    <scope>NUCLEOTIDE SEQUENCE [LARGE SCALE GENOMIC DNA]</scope>
    <source>
        <strain evidence="2 3">CL12</strain>
    </source>
</reference>
<keyword evidence="1" id="KW-1277">Toxin-antitoxin system</keyword>
<organism evidence="2 3">
    <name type="scientific">Rhizobium glycinendophyticum</name>
    <dbReference type="NCBI Taxonomy" id="2589807"/>
    <lineage>
        <taxon>Bacteria</taxon>
        <taxon>Pseudomonadati</taxon>
        <taxon>Pseudomonadota</taxon>
        <taxon>Alphaproteobacteria</taxon>
        <taxon>Hyphomicrobiales</taxon>
        <taxon>Rhizobiaceae</taxon>
        <taxon>Rhizobium/Agrobacterium group</taxon>
        <taxon>Rhizobium</taxon>
    </lineage>
</organism>
<sequence length="140" mass="16361">MTARTVSEQSNRTTSSSAIRRASMTGYLFHPIADAEQDEIFLFMRERWGQRQAETYIRELHAHLELLAASRGLWRALPNRVGILIRSDVTLYVSRHQRHYIFFRELPSGSIGILRLVDVRRDMPRKLRADLARIAREVIE</sequence>
<protein>
    <submittedName>
        <fullName evidence="2">Type II toxin-antitoxin system RelE/ParE family toxin</fullName>
    </submittedName>
</protein>
<dbReference type="InterPro" id="IPR007712">
    <property type="entry name" value="RelE/ParE_toxin"/>
</dbReference>
<gene>
    <name evidence="2" type="ORF">FJQ55_04790</name>
</gene>
<dbReference type="Pfam" id="PF05016">
    <property type="entry name" value="ParE_toxin"/>
    <property type="match status" value="1"/>
</dbReference>
<dbReference type="AlphaFoldDB" id="A0A504UTT8"/>
<comment type="caution">
    <text evidence="2">The sequence shown here is derived from an EMBL/GenBank/DDBJ whole genome shotgun (WGS) entry which is preliminary data.</text>
</comment>
<dbReference type="InterPro" id="IPR035093">
    <property type="entry name" value="RelE/ParE_toxin_dom_sf"/>
</dbReference>
<evidence type="ECO:0000256" key="1">
    <source>
        <dbReference type="ARBA" id="ARBA00022649"/>
    </source>
</evidence>
<proteinExistence type="predicted"/>
<accession>A0A504UTT8</accession>
<dbReference type="Proteomes" id="UP000316429">
    <property type="component" value="Unassembled WGS sequence"/>
</dbReference>
<dbReference type="Gene3D" id="3.30.2310.20">
    <property type="entry name" value="RelE-like"/>
    <property type="match status" value="1"/>
</dbReference>
<name>A0A504UTT8_9HYPH</name>